<proteinExistence type="predicted"/>
<dbReference type="EMBL" id="KN837297">
    <property type="protein sequence ID" value="KIJ28822.1"/>
    <property type="molecule type" value="Genomic_DNA"/>
</dbReference>
<reference evidence="3 4" key="1">
    <citation type="submission" date="2014-06" db="EMBL/GenBank/DDBJ databases">
        <title>Evolutionary Origins and Diversification of the Mycorrhizal Mutualists.</title>
        <authorList>
            <consortium name="DOE Joint Genome Institute"/>
            <consortium name="Mycorrhizal Genomics Consortium"/>
            <person name="Kohler A."/>
            <person name="Kuo A."/>
            <person name="Nagy L.G."/>
            <person name="Floudas D."/>
            <person name="Copeland A."/>
            <person name="Barry K.W."/>
            <person name="Cichocki N."/>
            <person name="Veneault-Fourrey C."/>
            <person name="LaButti K."/>
            <person name="Lindquist E.A."/>
            <person name="Lipzen A."/>
            <person name="Lundell T."/>
            <person name="Morin E."/>
            <person name="Murat C."/>
            <person name="Riley R."/>
            <person name="Ohm R."/>
            <person name="Sun H."/>
            <person name="Tunlid A."/>
            <person name="Henrissat B."/>
            <person name="Grigoriev I.V."/>
            <person name="Hibbett D.S."/>
            <person name="Martin F."/>
        </authorList>
    </citation>
    <scope>NUCLEOTIDE SEQUENCE [LARGE SCALE GENOMIC DNA]</scope>
    <source>
        <strain evidence="3 4">SS14</strain>
    </source>
</reference>
<accession>A0A0C9VE35</accession>
<evidence type="ECO:0000313" key="3">
    <source>
        <dbReference type="EMBL" id="KIJ35825.1"/>
    </source>
</evidence>
<feature type="compositionally biased region" description="Basic and acidic residues" evidence="1">
    <location>
        <begin position="22"/>
        <end position="38"/>
    </location>
</feature>
<dbReference type="Proteomes" id="UP000054279">
    <property type="component" value="Unassembled WGS sequence"/>
</dbReference>
<organism evidence="3 4">
    <name type="scientific">Sphaerobolus stellatus (strain SS14)</name>
    <dbReference type="NCBI Taxonomy" id="990650"/>
    <lineage>
        <taxon>Eukaryota</taxon>
        <taxon>Fungi</taxon>
        <taxon>Dikarya</taxon>
        <taxon>Basidiomycota</taxon>
        <taxon>Agaricomycotina</taxon>
        <taxon>Agaricomycetes</taxon>
        <taxon>Phallomycetidae</taxon>
        <taxon>Geastrales</taxon>
        <taxon>Sphaerobolaceae</taxon>
        <taxon>Sphaerobolus</taxon>
    </lineage>
</organism>
<gene>
    <name evidence="3" type="ORF">M422DRAFT_261777</name>
    <name evidence="2" type="ORF">M422DRAFT_269871</name>
</gene>
<name>A0A0C9VE35_SPHS4</name>
<evidence type="ECO:0000313" key="2">
    <source>
        <dbReference type="EMBL" id="KIJ28822.1"/>
    </source>
</evidence>
<evidence type="ECO:0000256" key="1">
    <source>
        <dbReference type="SAM" id="MobiDB-lite"/>
    </source>
</evidence>
<protein>
    <submittedName>
        <fullName evidence="3">Uncharacterized protein</fullName>
    </submittedName>
</protein>
<dbReference type="AlphaFoldDB" id="A0A0C9VE35"/>
<feature type="region of interest" description="Disordered" evidence="1">
    <location>
        <begin position="1"/>
        <end position="38"/>
    </location>
</feature>
<dbReference type="EMBL" id="KN837184">
    <property type="protein sequence ID" value="KIJ35825.1"/>
    <property type="molecule type" value="Genomic_DNA"/>
</dbReference>
<dbReference type="HOGENOM" id="CLU_1504360_0_0_1"/>
<keyword evidence="4" id="KW-1185">Reference proteome</keyword>
<evidence type="ECO:0000313" key="4">
    <source>
        <dbReference type="Proteomes" id="UP000054279"/>
    </source>
</evidence>
<sequence length="179" mass="20084">MQSADDAKTARALLSTPLSTLKAEERLGPEESEWRREEREGELVGCGIKLCYLNSSTPESLTNDTRSPVFNSGQFDALREMYKKIFGFFYTLIEYVCPSQHSEELGNIEQELGTEDEAFVEDAPDTSKMYEVLLDKRSPRSLTQAALESQFSAEINMVISLFSARNDKLAAMPTSSFLT</sequence>